<keyword evidence="2" id="KW-1185">Reference proteome</keyword>
<protein>
    <submittedName>
        <fullName evidence="1">Uncharacterized protein</fullName>
    </submittedName>
</protein>
<dbReference type="AlphaFoldDB" id="A0AAV4G802"/>
<evidence type="ECO:0000313" key="2">
    <source>
        <dbReference type="Proteomes" id="UP000762676"/>
    </source>
</evidence>
<proteinExistence type="predicted"/>
<gene>
    <name evidence="1" type="ORF">ElyMa_004063100</name>
</gene>
<accession>A0AAV4G802</accession>
<dbReference type="Proteomes" id="UP000762676">
    <property type="component" value="Unassembled WGS sequence"/>
</dbReference>
<evidence type="ECO:0000313" key="1">
    <source>
        <dbReference type="EMBL" id="GFR81165.1"/>
    </source>
</evidence>
<name>A0AAV4G802_9GAST</name>
<organism evidence="1 2">
    <name type="scientific">Elysia marginata</name>
    <dbReference type="NCBI Taxonomy" id="1093978"/>
    <lineage>
        <taxon>Eukaryota</taxon>
        <taxon>Metazoa</taxon>
        <taxon>Spiralia</taxon>
        <taxon>Lophotrochozoa</taxon>
        <taxon>Mollusca</taxon>
        <taxon>Gastropoda</taxon>
        <taxon>Heterobranchia</taxon>
        <taxon>Euthyneura</taxon>
        <taxon>Panpulmonata</taxon>
        <taxon>Sacoglossa</taxon>
        <taxon>Placobranchoidea</taxon>
        <taxon>Plakobranchidae</taxon>
        <taxon>Elysia</taxon>
    </lineage>
</organism>
<sequence>MVPQIILKLLSTLYPTERGPDRLARQGSALRCYGGERSNPGLGLSDCSPPPVLATTPFLRRGKAGNPHNETSFGYVGANYNDLGFFGRSRKFVQI</sequence>
<dbReference type="EMBL" id="BMAT01008251">
    <property type="protein sequence ID" value="GFR81165.1"/>
    <property type="molecule type" value="Genomic_DNA"/>
</dbReference>
<reference evidence="1 2" key="1">
    <citation type="journal article" date="2021" name="Elife">
        <title>Chloroplast acquisition without the gene transfer in kleptoplastic sea slugs, Plakobranchus ocellatus.</title>
        <authorList>
            <person name="Maeda T."/>
            <person name="Takahashi S."/>
            <person name="Yoshida T."/>
            <person name="Shimamura S."/>
            <person name="Takaki Y."/>
            <person name="Nagai Y."/>
            <person name="Toyoda A."/>
            <person name="Suzuki Y."/>
            <person name="Arimoto A."/>
            <person name="Ishii H."/>
            <person name="Satoh N."/>
            <person name="Nishiyama T."/>
            <person name="Hasebe M."/>
            <person name="Maruyama T."/>
            <person name="Minagawa J."/>
            <person name="Obokata J."/>
            <person name="Shigenobu S."/>
        </authorList>
    </citation>
    <scope>NUCLEOTIDE SEQUENCE [LARGE SCALE GENOMIC DNA]</scope>
</reference>
<comment type="caution">
    <text evidence="1">The sequence shown here is derived from an EMBL/GenBank/DDBJ whole genome shotgun (WGS) entry which is preliminary data.</text>
</comment>